<comment type="caution">
    <text evidence="1">The sequence shown here is derived from an EMBL/GenBank/DDBJ whole genome shotgun (WGS) entry which is preliminary data.</text>
</comment>
<evidence type="ECO:0000313" key="1">
    <source>
        <dbReference type="EMBL" id="KAI8530069.1"/>
    </source>
</evidence>
<evidence type="ECO:0000313" key="2">
    <source>
        <dbReference type="Proteomes" id="UP001062846"/>
    </source>
</evidence>
<organism evidence="1 2">
    <name type="scientific">Rhododendron molle</name>
    <name type="common">Chinese azalea</name>
    <name type="synonym">Azalea mollis</name>
    <dbReference type="NCBI Taxonomy" id="49168"/>
    <lineage>
        <taxon>Eukaryota</taxon>
        <taxon>Viridiplantae</taxon>
        <taxon>Streptophyta</taxon>
        <taxon>Embryophyta</taxon>
        <taxon>Tracheophyta</taxon>
        <taxon>Spermatophyta</taxon>
        <taxon>Magnoliopsida</taxon>
        <taxon>eudicotyledons</taxon>
        <taxon>Gunneridae</taxon>
        <taxon>Pentapetalae</taxon>
        <taxon>asterids</taxon>
        <taxon>Ericales</taxon>
        <taxon>Ericaceae</taxon>
        <taxon>Ericoideae</taxon>
        <taxon>Rhodoreae</taxon>
        <taxon>Rhododendron</taxon>
    </lineage>
</organism>
<dbReference type="Proteomes" id="UP001062846">
    <property type="component" value="Chromosome 11"/>
</dbReference>
<reference evidence="1" key="1">
    <citation type="submission" date="2022-02" db="EMBL/GenBank/DDBJ databases">
        <title>Plant Genome Project.</title>
        <authorList>
            <person name="Zhang R.-G."/>
        </authorList>
    </citation>
    <scope>NUCLEOTIDE SEQUENCE</scope>
    <source>
        <strain evidence="1">AT1</strain>
    </source>
</reference>
<proteinExistence type="predicted"/>
<accession>A0ACC0LN72</accession>
<keyword evidence="2" id="KW-1185">Reference proteome</keyword>
<name>A0ACC0LN72_RHOML</name>
<sequence length="180" mass="19846">MGMKEGRGNLNAFKMYLDELRALQINWDPWRVDGPEPEYLARSRAVTAIRVLLESAFGWQWEIQSQARGAAEERRAAGERQRGGEGHVRQSLSGPVRGGPPKMLWKIAVLGTQGNPTEIHLVPARVPPTPLTVPVPNEWVNGAVRDMLAMENVIKRAASGIPLELHYPAPTPPPAQRAPV</sequence>
<gene>
    <name evidence="1" type="ORF">RHMOL_Rhmol11G0026400</name>
</gene>
<protein>
    <submittedName>
        <fullName evidence="1">Uncharacterized protein</fullName>
    </submittedName>
</protein>
<dbReference type="EMBL" id="CM046398">
    <property type="protein sequence ID" value="KAI8530069.1"/>
    <property type="molecule type" value="Genomic_DNA"/>
</dbReference>